<dbReference type="CDD" id="cd18186">
    <property type="entry name" value="BTB_POZ_ZBTB_KLHL-like"/>
    <property type="match status" value="1"/>
</dbReference>
<evidence type="ECO:0000313" key="2">
    <source>
        <dbReference type="EMBL" id="KAJ7228445.1"/>
    </source>
</evidence>
<evidence type="ECO:0000313" key="3">
    <source>
        <dbReference type="Proteomes" id="UP001219525"/>
    </source>
</evidence>
<protein>
    <recommendedName>
        <fullName evidence="1">BTB domain-containing protein</fullName>
    </recommendedName>
</protein>
<keyword evidence="3" id="KW-1185">Reference proteome</keyword>
<dbReference type="InterPro" id="IPR000210">
    <property type="entry name" value="BTB/POZ_dom"/>
</dbReference>
<dbReference type="EMBL" id="JARJCW010000002">
    <property type="protein sequence ID" value="KAJ7228445.1"/>
    <property type="molecule type" value="Genomic_DNA"/>
</dbReference>
<sequence length="366" mass="41573">MSDRISNQLANVEAQLKTISPHVPNAATNPAQSLSHAPSLTGTRHDTLYLEDGNLIIAAPISTGKTMLFRVHQSMLSLQSPVFAAMFTLPHPAANRDLYDGAPFVHMPDDAEYIESLLKVLYNPSALPYKRLDPLTPLNVGPTLAMATKYEMDSLRNRIVTQLEADWPGSLPEWDRLETEVAGFTKEHTNETNLKVDDLYLDERLPEPCAAIRLAMDMNIPKILPSAMYHLSRLSIHDDWLEARKDDRASLGLDRTARWDLLEVSDFKLLLKLRETISEVHFRSLYNPPAKSCRTPEGCAEMWNKACCKWEQTDDHLEEMRKLANARSTQGLCRLCWSEARSSFSEKRVELWDDICECIEEHTRGQ</sequence>
<accession>A0AAD6YSP9</accession>
<reference evidence="2" key="1">
    <citation type="submission" date="2023-03" db="EMBL/GenBank/DDBJ databases">
        <title>Massive genome expansion in bonnet fungi (Mycena s.s.) driven by repeated elements and novel gene families across ecological guilds.</title>
        <authorList>
            <consortium name="Lawrence Berkeley National Laboratory"/>
            <person name="Harder C.B."/>
            <person name="Miyauchi S."/>
            <person name="Viragh M."/>
            <person name="Kuo A."/>
            <person name="Thoen E."/>
            <person name="Andreopoulos B."/>
            <person name="Lu D."/>
            <person name="Skrede I."/>
            <person name="Drula E."/>
            <person name="Henrissat B."/>
            <person name="Morin E."/>
            <person name="Kohler A."/>
            <person name="Barry K."/>
            <person name="LaButti K."/>
            <person name="Morin E."/>
            <person name="Salamov A."/>
            <person name="Lipzen A."/>
            <person name="Mereny Z."/>
            <person name="Hegedus B."/>
            <person name="Baldrian P."/>
            <person name="Stursova M."/>
            <person name="Weitz H."/>
            <person name="Taylor A."/>
            <person name="Grigoriev I.V."/>
            <person name="Nagy L.G."/>
            <person name="Martin F."/>
            <person name="Kauserud H."/>
        </authorList>
    </citation>
    <scope>NUCLEOTIDE SEQUENCE</scope>
    <source>
        <strain evidence="2">9144</strain>
    </source>
</reference>
<dbReference type="SUPFAM" id="SSF54695">
    <property type="entry name" value="POZ domain"/>
    <property type="match status" value="1"/>
</dbReference>
<name>A0AAD6YSP9_9AGAR</name>
<dbReference type="Proteomes" id="UP001219525">
    <property type="component" value="Unassembled WGS sequence"/>
</dbReference>
<organism evidence="2 3">
    <name type="scientific">Mycena pura</name>
    <dbReference type="NCBI Taxonomy" id="153505"/>
    <lineage>
        <taxon>Eukaryota</taxon>
        <taxon>Fungi</taxon>
        <taxon>Dikarya</taxon>
        <taxon>Basidiomycota</taxon>
        <taxon>Agaricomycotina</taxon>
        <taxon>Agaricomycetes</taxon>
        <taxon>Agaricomycetidae</taxon>
        <taxon>Agaricales</taxon>
        <taxon>Marasmiineae</taxon>
        <taxon>Mycenaceae</taxon>
        <taxon>Mycena</taxon>
    </lineage>
</organism>
<dbReference type="InterPro" id="IPR011333">
    <property type="entry name" value="SKP1/BTB/POZ_sf"/>
</dbReference>
<dbReference type="Pfam" id="PF00651">
    <property type="entry name" value="BTB"/>
    <property type="match status" value="1"/>
</dbReference>
<proteinExistence type="predicted"/>
<gene>
    <name evidence="2" type="ORF">GGX14DRAFT_345544</name>
</gene>
<comment type="caution">
    <text evidence="2">The sequence shown here is derived from an EMBL/GenBank/DDBJ whole genome shotgun (WGS) entry which is preliminary data.</text>
</comment>
<evidence type="ECO:0000259" key="1">
    <source>
        <dbReference type="PROSITE" id="PS50097"/>
    </source>
</evidence>
<feature type="domain" description="BTB" evidence="1">
    <location>
        <begin position="51"/>
        <end position="123"/>
    </location>
</feature>
<dbReference type="Gene3D" id="3.30.710.10">
    <property type="entry name" value="Potassium Channel Kv1.1, Chain A"/>
    <property type="match status" value="1"/>
</dbReference>
<dbReference type="PROSITE" id="PS50097">
    <property type="entry name" value="BTB"/>
    <property type="match status" value="1"/>
</dbReference>
<dbReference type="AlphaFoldDB" id="A0AAD6YSP9"/>